<dbReference type="Proteomes" id="UP000255505">
    <property type="component" value="Plasmid III"/>
</dbReference>
<organism evidence="2 3">
    <name type="scientific">Cupriavidus taiwanensis</name>
    <dbReference type="NCBI Taxonomy" id="164546"/>
    <lineage>
        <taxon>Bacteria</taxon>
        <taxon>Pseudomonadati</taxon>
        <taxon>Pseudomonadota</taxon>
        <taxon>Betaproteobacteria</taxon>
        <taxon>Burkholderiales</taxon>
        <taxon>Burkholderiaceae</taxon>
        <taxon>Cupriavidus</taxon>
    </lineage>
</organism>
<keyword evidence="2" id="KW-0614">Plasmid</keyword>
<protein>
    <submittedName>
        <fullName evidence="2">Uncharacterized protein</fullName>
    </submittedName>
</protein>
<feature type="region of interest" description="Disordered" evidence="1">
    <location>
        <begin position="14"/>
        <end position="55"/>
    </location>
</feature>
<evidence type="ECO:0000313" key="3">
    <source>
        <dbReference type="Proteomes" id="UP000255505"/>
    </source>
</evidence>
<proteinExistence type="predicted"/>
<sequence length="232" mass="25160">MLLRRRTCELLLFATEPPRGRPAREARAGESEGIGAPTGARSASEAGTASSRDEVQPLASDELLIRVLRDNDLAAAVRTDNDLHAAATAQVIGGRLSDDRRSGTRKRAGQVTAIAVADDARTQYRANNSTQNARHAGVRRHQAVAISNRDWANPDDCDSFSGTWPQRFGTPIGIRRSRLGGAASKDGAAKEKQEETLDHVGLNERRANMPTGMRPVGRKGDVRLYNRKGRCV</sequence>
<reference evidence="2 3" key="1">
    <citation type="submission" date="2018-01" db="EMBL/GenBank/DDBJ databases">
        <authorList>
            <person name="Gaut B.S."/>
            <person name="Morton B.R."/>
            <person name="Clegg M.T."/>
            <person name="Duvall M.R."/>
        </authorList>
    </citation>
    <scope>NUCLEOTIDE SEQUENCE [LARGE SCALE GENOMIC DNA]</scope>
    <source>
        <strain evidence="2">Cupriavidus taiwanensis LMG 19425</strain>
        <plasmid evidence="3">Plasmid iii</plasmid>
    </source>
</reference>
<feature type="compositionally biased region" description="Basic and acidic residues" evidence="1">
    <location>
        <begin position="18"/>
        <end position="30"/>
    </location>
</feature>
<dbReference type="EMBL" id="LT991978">
    <property type="protein sequence ID" value="SPK77472.1"/>
    <property type="molecule type" value="Genomic_DNA"/>
</dbReference>
<dbReference type="AlphaFoldDB" id="A0A375IVN0"/>
<gene>
    <name evidence="2" type="ORF">CT19425_P30321</name>
</gene>
<accession>A0A375IVN0</accession>
<evidence type="ECO:0000313" key="2">
    <source>
        <dbReference type="EMBL" id="SPK77472.1"/>
    </source>
</evidence>
<evidence type="ECO:0000256" key="1">
    <source>
        <dbReference type="SAM" id="MobiDB-lite"/>
    </source>
</evidence>
<geneLocation type="plasmid" evidence="2">
    <name>III</name>
</geneLocation>
<name>A0A375IVN0_9BURK</name>